<dbReference type="Proteomes" id="UP001151699">
    <property type="component" value="Chromosome B"/>
</dbReference>
<reference evidence="1" key="1">
    <citation type="submission" date="2022-07" db="EMBL/GenBank/DDBJ databases">
        <authorList>
            <person name="Trinca V."/>
            <person name="Uliana J.V.C."/>
            <person name="Torres T.T."/>
            <person name="Ward R.J."/>
            <person name="Monesi N."/>
        </authorList>
    </citation>
    <scope>NUCLEOTIDE SEQUENCE</scope>
    <source>
        <strain evidence="1">HSMRA1968</strain>
        <tissue evidence="1">Whole embryos</tissue>
    </source>
</reference>
<comment type="caution">
    <text evidence="1">The sequence shown here is derived from an EMBL/GenBank/DDBJ whole genome shotgun (WGS) entry which is preliminary data.</text>
</comment>
<dbReference type="AlphaFoldDB" id="A0A9Q0N377"/>
<sequence length="38" mass="4305">KSVFDEYTQNESESSVGDLSLVQNELLTVKSTPKFIDR</sequence>
<keyword evidence="2" id="KW-1185">Reference proteome</keyword>
<name>A0A9Q0N377_9DIPT</name>
<gene>
    <name evidence="1" type="ORF">Bhyg_07538</name>
</gene>
<dbReference type="EMBL" id="WJQU01000002">
    <property type="protein sequence ID" value="KAJ6642586.1"/>
    <property type="molecule type" value="Genomic_DNA"/>
</dbReference>
<proteinExistence type="predicted"/>
<accession>A0A9Q0N377</accession>
<evidence type="ECO:0000313" key="1">
    <source>
        <dbReference type="EMBL" id="KAJ6642586.1"/>
    </source>
</evidence>
<evidence type="ECO:0000313" key="2">
    <source>
        <dbReference type="Proteomes" id="UP001151699"/>
    </source>
</evidence>
<organism evidence="1 2">
    <name type="scientific">Pseudolycoriella hygida</name>
    <dbReference type="NCBI Taxonomy" id="35572"/>
    <lineage>
        <taxon>Eukaryota</taxon>
        <taxon>Metazoa</taxon>
        <taxon>Ecdysozoa</taxon>
        <taxon>Arthropoda</taxon>
        <taxon>Hexapoda</taxon>
        <taxon>Insecta</taxon>
        <taxon>Pterygota</taxon>
        <taxon>Neoptera</taxon>
        <taxon>Endopterygota</taxon>
        <taxon>Diptera</taxon>
        <taxon>Nematocera</taxon>
        <taxon>Sciaroidea</taxon>
        <taxon>Sciaridae</taxon>
        <taxon>Pseudolycoriella</taxon>
    </lineage>
</organism>
<protein>
    <submittedName>
        <fullName evidence="1">Uncharacterized protein</fullName>
    </submittedName>
</protein>
<feature type="non-terminal residue" evidence="1">
    <location>
        <position position="1"/>
    </location>
</feature>